<keyword evidence="2" id="KW-1185">Reference proteome</keyword>
<dbReference type="Proteomes" id="UP000250235">
    <property type="component" value="Unassembled WGS sequence"/>
</dbReference>
<reference evidence="1 2" key="1">
    <citation type="journal article" date="2015" name="Proc. Natl. Acad. Sci. U.S.A.">
        <title>The resurrection genome of Boea hygrometrica: A blueprint for survival of dehydration.</title>
        <authorList>
            <person name="Xiao L."/>
            <person name="Yang G."/>
            <person name="Zhang L."/>
            <person name="Yang X."/>
            <person name="Zhao S."/>
            <person name="Ji Z."/>
            <person name="Zhou Q."/>
            <person name="Hu M."/>
            <person name="Wang Y."/>
            <person name="Chen M."/>
            <person name="Xu Y."/>
            <person name="Jin H."/>
            <person name="Xiao X."/>
            <person name="Hu G."/>
            <person name="Bao F."/>
            <person name="Hu Y."/>
            <person name="Wan P."/>
            <person name="Li L."/>
            <person name="Deng X."/>
            <person name="Kuang T."/>
            <person name="Xiang C."/>
            <person name="Zhu J.K."/>
            <person name="Oliver M.J."/>
            <person name="He Y."/>
        </authorList>
    </citation>
    <scope>NUCLEOTIDE SEQUENCE [LARGE SCALE GENOMIC DNA]</scope>
    <source>
        <strain evidence="2">cv. XS01</strain>
    </source>
</reference>
<dbReference type="AlphaFoldDB" id="A0A2Z7B4M6"/>
<accession>A0A2Z7B4M6</accession>
<proteinExistence type="predicted"/>
<organism evidence="1 2">
    <name type="scientific">Dorcoceras hygrometricum</name>
    <dbReference type="NCBI Taxonomy" id="472368"/>
    <lineage>
        <taxon>Eukaryota</taxon>
        <taxon>Viridiplantae</taxon>
        <taxon>Streptophyta</taxon>
        <taxon>Embryophyta</taxon>
        <taxon>Tracheophyta</taxon>
        <taxon>Spermatophyta</taxon>
        <taxon>Magnoliopsida</taxon>
        <taxon>eudicotyledons</taxon>
        <taxon>Gunneridae</taxon>
        <taxon>Pentapetalae</taxon>
        <taxon>asterids</taxon>
        <taxon>lamiids</taxon>
        <taxon>Lamiales</taxon>
        <taxon>Gesneriaceae</taxon>
        <taxon>Didymocarpoideae</taxon>
        <taxon>Trichosporeae</taxon>
        <taxon>Loxocarpinae</taxon>
        <taxon>Dorcoceras</taxon>
    </lineage>
</organism>
<name>A0A2Z7B4M6_9LAMI</name>
<evidence type="ECO:0000313" key="2">
    <source>
        <dbReference type="Proteomes" id="UP000250235"/>
    </source>
</evidence>
<evidence type="ECO:0000313" key="1">
    <source>
        <dbReference type="EMBL" id="KZV26659.1"/>
    </source>
</evidence>
<sequence length="117" mass="13409">MDCSSTTEKGVLADGLDEVSEWTKWKSKHTMALDENNGPELNSAHVLKDEKPAMHLWTKDAKYKMSKHFSTATTLSPMGKSTHQAINNKRRAQAQDDELRREYCAKCRTENRQMHNT</sequence>
<protein>
    <submittedName>
        <fullName evidence="1">Uncharacterized protein</fullName>
    </submittedName>
</protein>
<dbReference type="EMBL" id="KV011182">
    <property type="protein sequence ID" value="KZV26659.1"/>
    <property type="molecule type" value="Genomic_DNA"/>
</dbReference>
<gene>
    <name evidence="1" type="ORF">F511_34682</name>
</gene>